<proteinExistence type="predicted"/>
<dbReference type="RefSeq" id="WP_137401799.1">
    <property type="nucleotide sequence ID" value="NZ_BMIU01000010.1"/>
</dbReference>
<reference evidence="2" key="1">
    <citation type="journal article" date="2019" name="Int. J. Syst. Evol. Microbiol.">
        <title>The Global Catalogue of Microorganisms (GCM) 10K type strain sequencing project: providing services to taxonomists for standard genome sequencing and annotation.</title>
        <authorList>
            <consortium name="The Broad Institute Genomics Platform"/>
            <consortium name="The Broad Institute Genome Sequencing Center for Infectious Disease"/>
            <person name="Wu L."/>
            <person name="Ma J."/>
        </authorList>
    </citation>
    <scope>NUCLEOTIDE SEQUENCE [LARGE SCALE GENOMIC DNA]</scope>
    <source>
        <strain evidence="2">CGMCC 1.15407</strain>
    </source>
</reference>
<dbReference type="PANTHER" id="PTHR30605">
    <property type="entry name" value="ANHYDRO-N-ACETYLMURAMIC ACID KINASE"/>
    <property type="match status" value="1"/>
</dbReference>
<sequence>MKSSDTYEAIGLMSGTSGDGLDIAHCCFQQNDKWEFTIVEAETVAFPAALAKKLSQSHLLSGEQLSLLDVDFGAWMGKQVKAFCHKHQLRPAVVCSHGHTVFHQPSLGMTKQIGLGWSLREKAGFPVINDFRSLDVALGGQGAPLAPAGDHFLFPDYEGCLNLGGISNISMMHQGQRLAFDVSPFNLLLNEVAAKKGLPYDDQGNLAAAGKVNTAFLAQLNAIDFYTHQGAKSLGREEMEGIFLPLLKQQNDTEEDLLATLVAHYTEQIAKVVQQLFPPHKGKLLVSGGGAYNAFFIGQLQKRLGNHIEVVVPDRSIVEFKEALIFAFLGVLKLNNEVNTFASVTGASRDSCGGVHYP</sequence>
<protein>
    <submittedName>
        <fullName evidence="1">Anhydro-N-acetylmuramic acid kinase</fullName>
    </submittedName>
</protein>
<dbReference type="Gene3D" id="3.30.420.40">
    <property type="match status" value="2"/>
</dbReference>
<keyword evidence="1" id="KW-0808">Transferase</keyword>
<accession>A0ABQ1V1V7</accession>
<dbReference type="PANTHER" id="PTHR30605:SF0">
    <property type="entry name" value="ANHYDRO-N-ACETYLMURAMIC ACID KINASE"/>
    <property type="match status" value="1"/>
</dbReference>
<evidence type="ECO:0000313" key="2">
    <source>
        <dbReference type="Proteomes" id="UP000647339"/>
    </source>
</evidence>
<dbReference type="EMBL" id="BMIU01000010">
    <property type="protein sequence ID" value="GGF34830.1"/>
    <property type="molecule type" value="Genomic_DNA"/>
</dbReference>
<keyword evidence="1" id="KW-0418">Kinase</keyword>
<dbReference type="SUPFAM" id="SSF53067">
    <property type="entry name" value="Actin-like ATPase domain"/>
    <property type="match status" value="1"/>
</dbReference>
<dbReference type="GO" id="GO:0016301">
    <property type="term" value="F:kinase activity"/>
    <property type="evidence" value="ECO:0007669"/>
    <property type="project" value="UniProtKB-KW"/>
</dbReference>
<dbReference type="Pfam" id="PF03702">
    <property type="entry name" value="AnmK"/>
    <property type="match status" value="1"/>
</dbReference>
<keyword evidence="2" id="KW-1185">Reference proteome</keyword>
<organism evidence="1 2">
    <name type="scientific">Echinicola rosea</name>
    <dbReference type="NCBI Taxonomy" id="1807691"/>
    <lineage>
        <taxon>Bacteria</taxon>
        <taxon>Pseudomonadati</taxon>
        <taxon>Bacteroidota</taxon>
        <taxon>Cytophagia</taxon>
        <taxon>Cytophagales</taxon>
        <taxon>Cyclobacteriaceae</taxon>
        <taxon>Echinicola</taxon>
    </lineage>
</organism>
<name>A0ABQ1V1V7_9BACT</name>
<dbReference type="Proteomes" id="UP000647339">
    <property type="component" value="Unassembled WGS sequence"/>
</dbReference>
<evidence type="ECO:0000313" key="1">
    <source>
        <dbReference type="EMBL" id="GGF34830.1"/>
    </source>
</evidence>
<dbReference type="InterPro" id="IPR043129">
    <property type="entry name" value="ATPase_NBD"/>
</dbReference>
<gene>
    <name evidence="1" type="ORF">GCM10011339_23910</name>
</gene>
<dbReference type="InterPro" id="IPR005338">
    <property type="entry name" value="Anhydro_N_Ac-Mur_kinase"/>
</dbReference>
<comment type="caution">
    <text evidence="1">The sequence shown here is derived from an EMBL/GenBank/DDBJ whole genome shotgun (WGS) entry which is preliminary data.</text>
</comment>